<dbReference type="SUPFAM" id="SSF53474">
    <property type="entry name" value="alpha/beta-Hydrolases"/>
    <property type="match status" value="1"/>
</dbReference>
<dbReference type="InterPro" id="IPR022742">
    <property type="entry name" value="Hydrolase_4"/>
</dbReference>
<gene>
    <name evidence="2" type="ORF">J42TS3_32100</name>
</gene>
<proteinExistence type="predicted"/>
<dbReference type="RefSeq" id="WP_213655535.1">
    <property type="nucleotide sequence ID" value="NZ_BOSL01000010.1"/>
</dbReference>
<protein>
    <recommendedName>
        <fullName evidence="1">Serine aminopeptidase S33 domain-containing protein</fullName>
    </recommendedName>
</protein>
<organism evidence="2 3">
    <name type="scientific">Paenibacillus vini</name>
    <dbReference type="NCBI Taxonomy" id="1476024"/>
    <lineage>
        <taxon>Bacteria</taxon>
        <taxon>Bacillati</taxon>
        <taxon>Bacillota</taxon>
        <taxon>Bacilli</taxon>
        <taxon>Bacillales</taxon>
        <taxon>Paenibacillaceae</taxon>
        <taxon>Paenibacillus</taxon>
    </lineage>
</organism>
<keyword evidence="3" id="KW-1185">Reference proteome</keyword>
<evidence type="ECO:0000313" key="2">
    <source>
        <dbReference type="EMBL" id="GIP54175.1"/>
    </source>
</evidence>
<name>A0ABQ4MFI9_9BACL</name>
<comment type="caution">
    <text evidence="2">The sequence shown here is derived from an EMBL/GenBank/DDBJ whole genome shotgun (WGS) entry which is preliminary data.</text>
</comment>
<dbReference type="EMBL" id="BOSL01000010">
    <property type="protein sequence ID" value="GIP54175.1"/>
    <property type="molecule type" value="Genomic_DNA"/>
</dbReference>
<dbReference type="Gene3D" id="3.40.50.1820">
    <property type="entry name" value="alpha/beta hydrolase"/>
    <property type="match status" value="1"/>
</dbReference>
<reference evidence="2 3" key="1">
    <citation type="submission" date="2021-03" db="EMBL/GenBank/DDBJ databases">
        <title>Antimicrobial resistance genes in bacteria isolated from Japanese honey, and their potential for conferring macrolide and lincosamide resistance in the American foulbrood pathogen Paenibacillus larvae.</title>
        <authorList>
            <person name="Okamoto M."/>
            <person name="Kumagai M."/>
            <person name="Kanamori H."/>
            <person name="Takamatsu D."/>
        </authorList>
    </citation>
    <scope>NUCLEOTIDE SEQUENCE [LARGE SCALE GENOMIC DNA]</scope>
    <source>
        <strain evidence="2 3">J42TS3</strain>
    </source>
</reference>
<dbReference type="Pfam" id="PF12146">
    <property type="entry name" value="Hydrolase_4"/>
    <property type="match status" value="1"/>
</dbReference>
<dbReference type="Proteomes" id="UP000679992">
    <property type="component" value="Unassembled WGS sequence"/>
</dbReference>
<accession>A0ABQ4MFI9</accession>
<evidence type="ECO:0000259" key="1">
    <source>
        <dbReference type="Pfam" id="PF12146"/>
    </source>
</evidence>
<evidence type="ECO:0000313" key="3">
    <source>
        <dbReference type="Proteomes" id="UP000679992"/>
    </source>
</evidence>
<sequence length="287" mass="31796">MPIDFQIPLNGGHLLRCSRFPAQEPAGPAALIVIAHGYKGFKDWGMFPHAAEYLSRHHEVITFNFSHNGIGSQSEEFTELEKFAVNTYDRELTDLDELITYLQSDPSYAGLPLFLLGHSKGAGVCLIHALDHPGQVQGVISWNGITNLDLLSDKQKEEMTRTGRSYVVNGRTGQQMPLDKIILDDLDRQRERFDLLGRMARGSDFPVILIQGSEDGAHLRKGSAELVSLRPDITWIEIPGGNHTFGTVHPFQGFTEPFHAALEATLSFISKISGNAPSSHRHSGEQE</sequence>
<feature type="domain" description="Serine aminopeptidase S33" evidence="1">
    <location>
        <begin position="28"/>
        <end position="149"/>
    </location>
</feature>
<dbReference type="InterPro" id="IPR029058">
    <property type="entry name" value="AB_hydrolase_fold"/>
</dbReference>